<dbReference type="Proteomes" id="UP000004664">
    <property type="component" value="Unassembled WGS sequence"/>
</dbReference>
<proteinExistence type="predicted"/>
<evidence type="ECO:0000313" key="1">
    <source>
        <dbReference type="EMBL" id="EGW22751.1"/>
    </source>
</evidence>
<dbReference type="STRING" id="697282.Mettu_1575"/>
<dbReference type="EMBL" id="JH109152">
    <property type="protein sequence ID" value="EGW22751.1"/>
    <property type="molecule type" value="Genomic_DNA"/>
</dbReference>
<sequence>MMQNCYTRLNRTGLSKKTYFLNQIITCKLLSKFKFVIHKQNCEILIIFVRIQSTLLFDNYWPNQ</sequence>
<dbReference type="AlphaFoldDB" id="G3IUM8"/>
<reference evidence="1 2" key="1">
    <citation type="submission" date="2011-06" db="EMBL/GenBank/DDBJ databases">
        <title>Genomic sequence of Methylobacter tundripaludum SV96.</title>
        <authorList>
            <consortium name="US DOE Joint Genome Institute"/>
            <person name="Lucas S."/>
            <person name="Han J."/>
            <person name="Lapidus A."/>
            <person name="Cheng J.-F."/>
            <person name="Goodwin L."/>
            <person name="Pitluck S."/>
            <person name="Held B."/>
            <person name="Detter J.C."/>
            <person name="Han C."/>
            <person name="Tapia R."/>
            <person name="Land M."/>
            <person name="Hauser L."/>
            <person name="Kyrpides N."/>
            <person name="Ivanova N."/>
            <person name="Ovchinnikova G."/>
            <person name="Pagani I."/>
            <person name="Klotz M.G."/>
            <person name="Dispirito A.A."/>
            <person name="Murrell J.C."/>
            <person name="Dunfield P."/>
            <person name="Kalyuzhnaya M.G."/>
            <person name="Svenning M."/>
            <person name="Trotsenko Y.A."/>
            <person name="Stein L.Y."/>
            <person name="Woyke T."/>
        </authorList>
    </citation>
    <scope>NUCLEOTIDE SEQUENCE [LARGE SCALE GENOMIC DNA]</scope>
    <source>
        <strain evidence="2">ATCC BAA-1195 / DSM 17260 / SV96</strain>
    </source>
</reference>
<evidence type="ECO:0000313" key="2">
    <source>
        <dbReference type="Proteomes" id="UP000004664"/>
    </source>
</evidence>
<keyword evidence="2" id="KW-1185">Reference proteome</keyword>
<protein>
    <submittedName>
        <fullName evidence="1">Uncharacterized protein</fullName>
    </submittedName>
</protein>
<gene>
    <name evidence="1" type="ORF">Mettu_1575</name>
</gene>
<accession>G3IUM8</accession>
<dbReference type="HOGENOM" id="CLU_2862738_0_0_6"/>
<name>G3IUM8_METTV</name>
<organism evidence="1 2">
    <name type="scientific">Methylobacter tundripaludum (strain ATCC BAA-1195 / DSM 17260 / SV96)</name>
    <dbReference type="NCBI Taxonomy" id="697282"/>
    <lineage>
        <taxon>Bacteria</taxon>
        <taxon>Pseudomonadati</taxon>
        <taxon>Pseudomonadota</taxon>
        <taxon>Gammaproteobacteria</taxon>
        <taxon>Methylococcales</taxon>
        <taxon>Methylococcaceae</taxon>
        <taxon>Methylobacter</taxon>
    </lineage>
</organism>